<evidence type="ECO:0000256" key="1">
    <source>
        <dbReference type="ARBA" id="ARBA00008324"/>
    </source>
</evidence>
<comment type="similarity">
    <text evidence="1">Belongs to the thioesterase PaaI family.</text>
</comment>
<dbReference type="RefSeq" id="WP_066094635.1">
    <property type="nucleotide sequence ID" value="NZ_CP017476.1"/>
</dbReference>
<proteinExistence type="inferred from homology"/>
<dbReference type="AlphaFoldDB" id="A0A167H3V0"/>
<evidence type="ECO:0000313" key="6">
    <source>
        <dbReference type="Proteomes" id="UP000185657"/>
    </source>
</evidence>
<reference evidence="4 7" key="2">
    <citation type="submission" date="2016-10" db="EMBL/GenBank/DDBJ databases">
        <title>Hydorgenophaga sp. LPB0072 isolated from gastropod.</title>
        <authorList>
            <person name="Kim E."/>
            <person name="Yi H."/>
        </authorList>
    </citation>
    <scope>NUCLEOTIDE SEQUENCE [LARGE SCALE GENOMIC DNA]</scope>
    <source>
        <strain evidence="4 7">LPB0072</strain>
    </source>
</reference>
<dbReference type="InterPro" id="IPR006683">
    <property type="entry name" value="Thioestr_dom"/>
</dbReference>
<feature type="domain" description="Thioesterase" evidence="3">
    <location>
        <begin position="57"/>
        <end position="129"/>
    </location>
</feature>
<name>A0A167H3V0_9BURK</name>
<dbReference type="Proteomes" id="UP000185680">
    <property type="component" value="Chromosome"/>
</dbReference>
<dbReference type="OrthoDB" id="7060041at2"/>
<gene>
    <name evidence="4" type="ORF">LPB072_09465</name>
    <name evidence="5" type="ORF">LPB72_18960</name>
</gene>
<evidence type="ECO:0000313" key="5">
    <source>
        <dbReference type="EMBL" id="OAD40225.1"/>
    </source>
</evidence>
<dbReference type="STRING" id="1763535.LPB072_09465"/>
<keyword evidence="2" id="KW-0378">Hydrolase</keyword>
<dbReference type="CDD" id="cd03443">
    <property type="entry name" value="PaaI_thioesterase"/>
    <property type="match status" value="1"/>
</dbReference>
<evidence type="ECO:0000259" key="3">
    <source>
        <dbReference type="Pfam" id="PF03061"/>
    </source>
</evidence>
<dbReference type="PANTHER" id="PTHR21660:SF1">
    <property type="entry name" value="ACYL-COENZYME A THIOESTERASE 13"/>
    <property type="match status" value="1"/>
</dbReference>
<dbReference type="NCBIfam" id="TIGR00369">
    <property type="entry name" value="unchar_dom_1"/>
    <property type="match status" value="1"/>
</dbReference>
<dbReference type="Proteomes" id="UP000185657">
    <property type="component" value="Unassembled WGS sequence"/>
</dbReference>
<dbReference type="SUPFAM" id="SSF54637">
    <property type="entry name" value="Thioesterase/thiol ester dehydrase-isomerase"/>
    <property type="match status" value="1"/>
</dbReference>
<evidence type="ECO:0000313" key="7">
    <source>
        <dbReference type="Proteomes" id="UP000185680"/>
    </source>
</evidence>
<sequence>MDTSTLINASQSPPAGFRAVRVGGNFIAHNGPLFARLVEGRLQLGFRVEARHTNPLGICHGGMLATMADMLIPCAAMYRPGEERRFLPTISLQVDYMGAAPLGAWVQGEGEVLRTTRNMLFGQALVLADGQPAMRVSGIFKQGRLVTEGNMEDPLGLMDPAD</sequence>
<dbReference type="InterPro" id="IPR039298">
    <property type="entry name" value="ACOT13"/>
</dbReference>
<organism evidence="4 7">
    <name type="scientific">Hydrogenophaga crassostreae</name>
    <dbReference type="NCBI Taxonomy" id="1763535"/>
    <lineage>
        <taxon>Bacteria</taxon>
        <taxon>Pseudomonadati</taxon>
        <taxon>Pseudomonadota</taxon>
        <taxon>Betaproteobacteria</taxon>
        <taxon>Burkholderiales</taxon>
        <taxon>Comamonadaceae</taxon>
        <taxon>Hydrogenophaga</taxon>
    </lineage>
</organism>
<dbReference type="Pfam" id="PF03061">
    <property type="entry name" value="4HBT"/>
    <property type="match status" value="1"/>
</dbReference>
<dbReference type="KEGG" id="hyl:LPB072_09465"/>
<dbReference type="InterPro" id="IPR003736">
    <property type="entry name" value="PAAI_dom"/>
</dbReference>
<dbReference type="EMBL" id="CP017476">
    <property type="protein sequence ID" value="AOW13041.1"/>
    <property type="molecule type" value="Genomic_DNA"/>
</dbReference>
<dbReference type="Gene3D" id="3.10.129.10">
    <property type="entry name" value="Hotdog Thioesterase"/>
    <property type="match status" value="1"/>
</dbReference>
<dbReference type="InterPro" id="IPR029069">
    <property type="entry name" value="HotDog_dom_sf"/>
</dbReference>
<protein>
    <recommendedName>
        <fullName evidence="3">Thioesterase domain-containing protein</fullName>
    </recommendedName>
</protein>
<keyword evidence="6" id="KW-1185">Reference proteome</keyword>
<dbReference type="EMBL" id="LVWD01000034">
    <property type="protein sequence ID" value="OAD40225.1"/>
    <property type="molecule type" value="Genomic_DNA"/>
</dbReference>
<dbReference type="GO" id="GO:0047617">
    <property type="term" value="F:fatty acyl-CoA hydrolase activity"/>
    <property type="evidence" value="ECO:0007669"/>
    <property type="project" value="InterPro"/>
</dbReference>
<reference evidence="5 6" key="1">
    <citation type="submission" date="2016-02" db="EMBL/GenBank/DDBJ databases">
        <title>Draft genome sequence of Hydrogenophaga sp. LPB0072.</title>
        <authorList>
            <person name="Shin S.-K."/>
            <person name="Yi H."/>
        </authorList>
    </citation>
    <scope>NUCLEOTIDE SEQUENCE [LARGE SCALE GENOMIC DNA]</scope>
    <source>
        <strain evidence="5 6">LPB0072</strain>
    </source>
</reference>
<evidence type="ECO:0000256" key="2">
    <source>
        <dbReference type="ARBA" id="ARBA00022801"/>
    </source>
</evidence>
<evidence type="ECO:0000313" key="4">
    <source>
        <dbReference type="EMBL" id="AOW13041.1"/>
    </source>
</evidence>
<dbReference type="PANTHER" id="PTHR21660">
    <property type="entry name" value="THIOESTERASE SUPERFAMILY MEMBER-RELATED"/>
    <property type="match status" value="1"/>
</dbReference>
<accession>A0A167H3V0</accession>